<feature type="domain" description="SsuA/THI5-like" evidence="5">
    <location>
        <begin position="50"/>
        <end position="270"/>
    </location>
</feature>
<dbReference type="EMBL" id="SLWN01000013">
    <property type="protein sequence ID" value="TCO19611.1"/>
    <property type="molecule type" value="Genomic_DNA"/>
</dbReference>
<comment type="similarity">
    <text evidence="2">Belongs to the bacterial solute-binding protein SsuA/TauA family.</text>
</comment>
<dbReference type="InterPro" id="IPR015168">
    <property type="entry name" value="SsuA/THI5"/>
</dbReference>
<evidence type="ECO:0000313" key="6">
    <source>
        <dbReference type="EMBL" id="TCO19611.1"/>
    </source>
</evidence>
<name>A0A4R2H2X2_9ACTN</name>
<proteinExistence type="inferred from homology"/>
<comment type="caution">
    <text evidence="6">The sequence shown here is derived from an EMBL/GenBank/DDBJ whole genome shotgun (WGS) entry which is preliminary data.</text>
</comment>
<dbReference type="Pfam" id="PF09084">
    <property type="entry name" value="NMT1"/>
    <property type="match status" value="1"/>
</dbReference>
<dbReference type="GO" id="GO:0042597">
    <property type="term" value="C:periplasmic space"/>
    <property type="evidence" value="ECO:0007669"/>
    <property type="project" value="UniProtKB-SubCell"/>
</dbReference>
<feature type="chain" id="PRO_5020261402" evidence="4">
    <location>
        <begin position="23"/>
        <end position="364"/>
    </location>
</feature>
<sequence length="364" mass="38268">MVRSRWACVAGTLVAVAVAASACSQPVAPTAQSSAVKQVKVKGLFASASNNVPMMVAAENGYWRERGLDVTVQVLDTGSAIATALVTGAADIGAGNATSSVPLSRAAGNDFVLVGPYHNNPLVVAGTERVAIIAGKDSGVRAGDPRSLIGKSVAVTEGNTNENYLRAYLQAHGMSMSDIKPVNMAYQDMPTALSQGNVDVVVPMEPGVSETIRKMGDATIVLQRGGPYGSSVVGVMVTDKYLAEHPDVVKQYVLGVWEGVKFTREHPEEAAALAQRYISGVNVEDVTSGLKQMRTEFDPRISPCTEKAVMGEQARLIADHSMKLAKPLPYDKIVATDFIKGLLADDEGLAEGLAPLPANVSECK</sequence>
<keyword evidence="3 4" id="KW-0732">Signal</keyword>
<evidence type="ECO:0000256" key="2">
    <source>
        <dbReference type="ARBA" id="ARBA00010742"/>
    </source>
</evidence>
<evidence type="ECO:0000259" key="5">
    <source>
        <dbReference type="Pfam" id="PF09084"/>
    </source>
</evidence>
<dbReference type="AlphaFoldDB" id="A0A4R2H2X2"/>
<evidence type="ECO:0000313" key="7">
    <source>
        <dbReference type="Proteomes" id="UP000294508"/>
    </source>
</evidence>
<organism evidence="6 7">
    <name type="scientific">Kribbella steppae</name>
    <dbReference type="NCBI Taxonomy" id="2512223"/>
    <lineage>
        <taxon>Bacteria</taxon>
        <taxon>Bacillati</taxon>
        <taxon>Actinomycetota</taxon>
        <taxon>Actinomycetes</taxon>
        <taxon>Propionibacteriales</taxon>
        <taxon>Kribbellaceae</taxon>
        <taxon>Kribbella</taxon>
    </lineage>
</organism>
<dbReference type="PANTHER" id="PTHR30024">
    <property type="entry name" value="ALIPHATIC SULFONATES-BINDING PROTEIN-RELATED"/>
    <property type="match status" value="1"/>
</dbReference>
<dbReference type="SUPFAM" id="SSF53850">
    <property type="entry name" value="Periplasmic binding protein-like II"/>
    <property type="match status" value="1"/>
</dbReference>
<dbReference type="OrthoDB" id="506341at2"/>
<accession>A0A4R2H2X2</accession>
<dbReference type="Proteomes" id="UP000294508">
    <property type="component" value="Unassembled WGS sequence"/>
</dbReference>
<dbReference type="Gene3D" id="3.40.190.10">
    <property type="entry name" value="Periplasmic binding protein-like II"/>
    <property type="match status" value="2"/>
</dbReference>
<feature type="signal peptide" evidence="4">
    <location>
        <begin position="1"/>
        <end position="22"/>
    </location>
</feature>
<protein>
    <submittedName>
        <fullName evidence="6">ABC-type nitrate/sulfonate/bicarbonate transport system substrate-binding protein</fullName>
    </submittedName>
</protein>
<dbReference type="RefSeq" id="WP_132213098.1">
    <property type="nucleotide sequence ID" value="NZ_SLWN01000013.1"/>
</dbReference>
<gene>
    <name evidence="6" type="ORF">EV652_11310</name>
</gene>
<evidence type="ECO:0000256" key="3">
    <source>
        <dbReference type="ARBA" id="ARBA00022729"/>
    </source>
</evidence>
<keyword evidence="7" id="KW-1185">Reference proteome</keyword>
<evidence type="ECO:0000256" key="1">
    <source>
        <dbReference type="ARBA" id="ARBA00004418"/>
    </source>
</evidence>
<comment type="subcellular location">
    <subcellularLocation>
        <location evidence="1">Periplasm</location>
    </subcellularLocation>
</comment>
<dbReference type="PANTHER" id="PTHR30024:SF47">
    <property type="entry name" value="TAURINE-BINDING PERIPLASMIC PROTEIN"/>
    <property type="match status" value="1"/>
</dbReference>
<dbReference type="CDD" id="cd01008">
    <property type="entry name" value="PBP2_NrtA_SsuA_CpmA_like"/>
    <property type="match status" value="1"/>
</dbReference>
<evidence type="ECO:0000256" key="4">
    <source>
        <dbReference type="SAM" id="SignalP"/>
    </source>
</evidence>
<dbReference type="PROSITE" id="PS51257">
    <property type="entry name" value="PROKAR_LIPOPROTEIN"/>
    <property type="match status" value="1"/>
</dbReference>
<reference evidence="6 7" key="1">
    <citation type="journal article" date="2015" name="Stand. Genomic Sci.">
        <title>Genomic Encyclopedia of Bacterial and Archaeal Type Strains, Phase III: the genomes of soil and plant-associated and newly described type strains.</title>
        <authorList>
            <person name="Whitman W.B."/>
            <person name="Woyke T."/>
            <person name="Klenk H.P."/>
            <person name="Zhou Y."/>
            <person name="Lilburn T.G."/>
            <person name="Beck B.J."/>
            <person name="De Vos P."/>
            <person name="Vandamme P."/>
            <person name="Eisen J.A."/>
            <person name="Garrity G."/>
            <person name="Hugenholtz P."/>
            <person name="Kyrpides N.C."/>
        </authorList>
    </citation>
    <scope>NUCLEOTIDE SEQUENCE [LARGE SCALE GENOMIC DNA]</scope>
    <source>
        <strain evidence="6 7">VKM Ac-2572</strain>
    </source>
</reference>